<dbReference type="GO" id="GO:0016787">
    <property type="term" value="F:hydrolase activity"/>
    <property type="evidence" value="ECO:0007669"/>
    <property type="project" value="UniProtKB-KW"/>
</dbReference>
<feature type="region of interest" description="Disordered" evidence="1">
    <location>
        <begin position="157"/>
        <end position="224"/>
    </location>
</feature>
<feature type="domain" description="Cell wall hydrolase SleB" evidence="2">
    <location>
        <begin position="263"/>
        <end position="370"/>
    </location>
</feature>
<evidence type="ECO:0000313" key="3">
    <source>
        <dbReference type="EMBL" id="SHK68527.1"/>
    </source>
</evidence>
<sequence length="371" mass="40811">MLKIHSFLQRALKPVKAAIPAAGNNKTAIVAAILYTAVAGFLVLSPDTIYEHSSLQKAPVYTSGNLEGKGNGIGEETAIQAIQRVIPDSGFEAYGIQYVNPYIPFKLSNAAITAINDSKTAEEKLKTEARSALEKSLEISTGPIVKEKTISLSLLTDKNTNTGTNQAVKENIEDNKSRSAKKSSTVEEAVQAAAKSKVDSSSAKEKKEIKKLEKTSKKTASKEVRKTVRKEAKNAVRKTASKVKLSNEDMGVLQRIVEAEATGEDVKGKMLVANVILNRVKNKDFPDTVKNVVFQRSGNTYQFSPIKDGRYFSVKVSESTKKAVGRVLEGEDYSQGALYFSARIRADKNSMSWFDRHLKFLFKYGGHEFFR</sequence>
<name>A0A1M6UH66_9FIRM</name>
<proteinExistence type="predicted"/>
<dbReference type="Pfam" id="PF07486">
    <property type="entry name" value="Hydrolase_2"/>
    <property type="match status" value="1"/>
</dbReference>
<protein>
    <submittedName>
        <fullName evidence="3">Cell Wall Hydrolase</fullName>
    </submittedName>
</protein>
<dbReference type="AlphaFoldDB" id="A0A1M6UH66"/>
<dbReference type="STRING" id="1121322.SAMN02745136_03084"/>
<dbReference type="InterPro" id="IPR042047">
    <property type="entry name" value="SleB_dom1"/>
</dbReference>
<reference evidence="3 4" key="1">
    <citation type="submission" date="2016-11" db="EMBL/GenBank/DDBJ databases">
        <authorList>
            <person name="Jaros S."/>
            <person name="Januszkiewicz K."/>
            <person name="Wedrychowicz H."/>
        </authorList>
    </citation>
    <scope>NUCLEOTIDE SEQUENCE [LARGE SCALE GENOMIC DNA]</scope>
    <source>
        <strain evidence="3 4">DSM 15929</strain>
    </source>
</reference>
<keyword evidence="3" id="KW-0378">Hydrolase</keyword>
<evidence type="ECO:0000256" key="1">
    <source>
        <dbReference type="SAM" id="MobiDB-lite"/>
    </source>
</evidence>
<accession>A0A1M6UH66</accession>
<dbReference type="EMBL" id="FRAC01000015">
    <property type="protein sequence ID" value="SHK68527.1"/>
    <property type="molecule type" value="Genomic_DNA"/>
</dbReference>
<dbReference type="Gene3D" id="1.10.10.2520">
    <property type="entry name" value="Cell wall hydrolase SleB, domain 1"/>
    <property type="match status" value="1"/>
</dbReference>
<dbReference type="RefSeq" id="WP_073277488.1">
    <property type="nucleotide sequence ID" value="NZ_FRAC01000015.1"/>
</dbReference>
<feature type="compositionally biased region" description="Basic and acidic residues" evidence="1">
    <location>
        <begin position="196"/>
        <end position="224"/>
    </location>
</feature>
<evidence type="ECO:0000259" key="2">
    <source>
        <dbReference type="Pfam" id="PF07486"/>
    </source>
</evidence>
<organism evidence="3 4">
    <name type="scientific">Anaerocolumna jejuensis DSM 15929</name>
    <dbReference type="NCBI Taxonomy" id="1121322"/>
    <lineage>
        <taxon>Bacteria</taxon>
        <taxon>Bacillati</taxon>
        <taxon>Bacillota</taxon>
        <taxon>Clostridia</taxon>
        <taxon>Lachnospirales</taxon>
        <taxon>Lachnospiraceae</taxon>
        <taxon>Anaerocolumna</taxon>
    </lineage>
</organism>
<dbReference type="Proteomes" id="UP000184386">
    <property type="component" value="Unassembled WGS sequence"/>
</dbReference>
<dbReference type="InterPro" id="IPR011105">
    <property type="entry name" value="Cell_wall_hydrolase_SleB"/>
</dbReference>
<feature type="compositionally biased region" description="Polar residues" evidence="1">
    <location>
        <begin position="157"/>
        <end position="168"/>
    </location>
</feature>
<evidence type="ECO:0000313" key="4">
    <source>
        <dbReference type="Proteomes" id="UP000184386"/>
    </source>
</evidence>
<keyword evidence="4" id="KW-1185">Reference proteome</keyword>
<gene>
    <name evidence="3" type="ORF">SAMN02745136_03084</name>
</gene>